<sequence>MRNNQPVTNREYSFAATARLISGTDAKGNITYCNQAFIDVSGFNKDELIGKPHNMIRHPDMPAAVFKEMWQTISAGRVWMGLVKNRRKDGDHYWVSAFVTPVFEGKSVVGFESVRVCASAEEKDRAEKAYARIRDGKSNLSIISRTAHGLQSVSSVLVPGIIASAVFFTLYDTTAGIIALSTTALSALWLAYTQQQQFSDIFTISPESYTNSVVAETYFGNAGAKAQAKLALACEIARNRTALTRIADAAAVLDTIVKNTQIESESTSAAVAQQSHATQQIASAITQMSAAIQEVAGNVQTNAGSARDALSSVTEGATLANDAKTAIDALSDSVASIANTVRELAESTSEIGQAANLISTIADQTNLLALNAAIEAARAGEQGRGFSVVADEVRSLASKTRESTDKIHKIVEVLTARAMSAVGVSEKGEQAAKHGVTTVEHTRDALANIRDSVRTITSLTEQMSAAVEQQGTVAEHINQQIVEIADSTSATHTSANSALDASKQLAETVAHVRSIINRFSSSRDR</sequence>
<dbReference type="InterPro" id="IPR013655">
    <property type="entry name" value="PAS_fold_3"/>
</dbReference>
<comment type="similarity">
    <text evidence="3">Belongs to the methyl-accepting chemotaxis (MCP) protein family.</text>
</comment>
<evidence type="ECO:0000313" key="7">
    <source>
        <dbReference type="EMBL" id="MDP5135606.1"/>
    </source>
</evidence>
<dbReference type="PRINTS" id="PR00260">
    <property type="entry name" value="CHEMTRNSDUCR"/>
</dbReference>
<comment type="subcellular location">
    <subcellularLocation>
        <location evidence="1">Membrane</location>
    </subcellularLocation>
</comment>
<dbReference type="SMART" id="SM00283">
    <property type="entry name" value="MA"/>
    <property type="match status" value="1"/>
</dbReference>
<organism evidence="7 8">
    <name type="scientific">Rheinheimera baltica</name>
    <dbReference type="NCBI Taxonomy" id="67576"/>
    <lineage>
        <taxon>Bacteria</taxon>
        <taxon>Pseudomonadati</taxon>
        <taxon>Pseudomonadota</taxon>
        <taxon>Gammaproteobacteria</taxon>
        <taxon>Chromatiales</taxon>
        <taxon>Chromatiaceae</taxon>
        <taxon>Rheinheimera</taxon>
    </lineage>
</organism>
<dbReference type="NCBIfam" id="TIGR00229">
    <property type="entry name" value="sensory_box"/>
    <property type="match status" value="1"/>
</dbReference>
<accession>A0ABT9HWX8</accession>
<dbReference type="PROSITE" id="PS50112">
    <property type="entry name" value="PAS"/>
    <property type="match status" value="1"/>
</dbReference>
<dbReference type="InterPro" id="IPR035965">
    <property type="entry name" value="PAS-like_dom_sf"/>
</dbReference>
<gene>
    <name evidence="7" type="ORF">ORJ04_06550</name>
</gene>
<evidence type="ECO:0000259" key="6">
    <source>
        <dbReference type="PROSITE" id="PS50112"/>
    </source>
</evidence>
<dbReference type="InterPro" id="IPR000014">
    <property type="entry name" value="PAS"/>
</dbReference>
<dbReference type="EMBL" id="JAPJDZ010000011">
    <property type="protein sequence ID" value="MDP5135606.1"/>
    <property type="molecule type" value="Genomic_DNA"/>
</dbReference>
<feature type="domain" description="Methyl-accepting transducer" evidence="5">
    <location>
        <begin position="249"/>
        <end position="485"/>
    </location>
</feature>
<dbReference type="PANTHER" id="PTHR32089:SF74">
    <property type="entry name" value="METHYL-ACCEPTING CHEMOTAXIS PROTEIN AER"/>
    <property type="match status" value="1"/>
</dbReference>
<keyword evidence="8" id="KW-1185">Reference proteome</keyword>
<dbReference type="RefSeq" id="WP_305974659.1">
    <property type="nucleotide sequence ID" value="NZ_JAPJDZ010000011.1"/>
</dbReference>
<dbReference type="InterPro" id="IPR004089">
    <property type="entry name" value="MCPsignal_dom"/>
</dbReference>
<dbReference type="CDD" id="cd11386">
    <property type="entry name" value="MCP_signal"/>
    <property type="match status" value="1"/>
</dbReference>
<evidence type="ECO:0000256" key="3">
    <source>
        <dbReference type="ARBA" id="ARBA00029447"/>
    </source>
</evidence>
<protein>
    <submittedName>
        <fullName evidence="7">PAS domain-containing methyl-accepting chemotaxis protein</fullName>
    </submittedName>
</protein>
<dbReference type="PANTHER" id="PTHR32089">
    <property type="entry name" value="METHYL-ACCEPTING CHEMOTAXIS PROTEIN MCPB"/>
    <property type="match status" value="1"/>
</dbReference>
<proteinExistence type="inferred from homology"/>
<reference evidence="7 8" key="1">
    <citation type="submission" date="2022-11" db="EMBL/GenBank/DDBJ databases">
        <title>Viruses from the air-sea interface of a natural surface slick.</title>
        <authorList>
            <person name="Rahlff J."/>
            <person name="Holmfeldt K."/>
        </authorList>
    </citation>
    <scope>NUCLEOTIDE SEQUENCE [LARGE SCALE GENOMIC DNA]</scope>
    <source>
        <strain evidence="7 8">SMS4</strain>
    </source>
</reference>
<evidence type="ECO:0000259" key="5">
    <source>
        <dbReference type="PROSITE" id="PS50111"/>
    </source>
</evidence>
<evidence type="ECO:0000256" key="1">
    <source>
        <dbReference type="ARBA" id="ARBA00004370"/>
    </source>
</evidence>
<evidence type="ECO:0000256" key="2">
    <source>
        <dbReference type="ARBA" id="ARBA00023224"/>
    </source>
</evidence>
<dbReference type="CDD" id="cd00130">
    <property type="entry name" value="PAS"/>
    <property type="match status" value="1"/>
</dbReference>
<dbReference type="SMART" id="SM00091">
    <property type="entry name" value="PAS"/>
    <property type="match status" value="1"/>
</dbReference>
<dbReference type="Pfam" id="PF08447">
    <property type="entry name" value="PAS_3"/>
    <property type="match status" value="1"/>
</dbReference>
<dbReference type="SUPFAM" id="SSF55785">
    <property type="entry name" value="PYP-like sensor domain (PAS domain)"/>
    <property type="match status" value="1"/>
</dbReference>
<keyword evidence="2 4" id="KW-0807">Transducer</keyword>
<dbReference type="SUPFAM" id="SSF58104">
    <property type="entry name" value="Methyl-accepting chemotaxis protein (MCP) signaling domain"/>
    <property type="match status" value="1"/>
</dbReference>
<dbReference type="Pfam" id="PF00015">
    <property type="entry name" value="MCPsignal"/>
    <property type="match status" value="1"/>
</dbReference>
<evidence type="ECO:0000256" key="4">
    <source>
        <dbReference type="PROSITE-ProRule" id="PRU00284"/>
    </source>
</evidence>
<evidence type="ECO:0000313" key="8">
    <source>
        <dbReference type="Proteomes" id="UP001231109"/>
    </source>
</evidence>
<dbReference type="Gene3D" id="3.30.450.20">
    <property type="entry name" value="PAS domain"/>
    <property type="match status" value="1"/>
</dbReference>
<dbReference type="InterPro" id="IPR004090">
    <property type="entry name" value="Chemotax_Me-accpt_rcpt"/>
</dbReference>
<dbReference type="PROSITE" id="PS50111">
    <property type="entry name" value="CHEMOTAXIS_TRANSDUC_2"/>
    <property type="match status" value="1"/>
</dbReference>
<feature type="domain" description="PAS" evidence="6">
    <location>
        <begin position="25"/>
        <end position="76"/>
    </location>
</feature>
<dbReference type="Gene3D" id="1.10.287.950">
    <property type="entry name" value="Methyl-accepting chemotaxis protein"/>
    <property type="match status" value="1"/>
</dbReference>
<name>A0ABT9HWX8_9GAMM</name>
<comment type="caution">
    <text evidence="7">The sequence shown here is derived from an EMBL/GenBank/DDBJ whole genome shotgun (WGS) entry which is preliminary data.</text>
</comment>
<dbReference type="Proteomes" id="UP001231109">
    <property type="component" value="Unassembled WGS sequence"/>
</dbReference>